<evidence type="ECO:0000313" key="8">
    <source>
        <dbReference type="Proteomes" id="UP000585474"/>
    </source>
</evidence>
<keyword evidence="2" id="KW-0805">Transcription regulation</keyword>
<evidence type="ECO:0000313" key="7">
    <source>
        <dbReference type="EMBL" id="GFS39971.1"/>
    </source>
</evidence>
<dbReference type="Gene3D" id="2.40.330.10">
    <property type="entry name" value="DNA-binding pseudobarrel domain"/>
    <property type="match status" value="1"/>
</dbReference>
<evidence type="ECO:0000259" key="6">
    <source>
        <dbReference type="PROSITE" id="PS50863"/>
    </source>
</evidence>
<comment type="caution">
    <text evidence="7">The sequence shown here is derived from an EMBL/GenBank/DDBJ whole genome shotgun (WGS) entry which is preliminary data.</text>
</comment>
<dbReference type="PROSITE" id="PS50863">
    <property type="entry name" value="B3"/>
    <property type="match status" value="1"/>
</dbReference>
<evidence type="ECO:0000256" key="2">
    <source>
        <dbReference type="ARBA" id="ARBA00023015"/>
    </source>
</evidence>
<protein>
    <recommendedName>
        <fullName evidence="6">TF-B3 domain-containing protein</fullName>
    </recommendedName>
</protein>
<dbReference type="OrthoDB" id="1738110at2759"/>
<evidence type="ECO:0000256" key="1">
    <source>
        <dbReference type="ARBA" id="ARBA00004123"/>
    </source>
</evidence>
<keyword evidence="5" id="KW-0539">Nucleus</keyword>
<evidence type="ECO:0000256" key="5">
    <source>
        <dbReference type="ARBA" id="ARBA00023242"/>
    </source>
</evidence>
<comment type="subcellular location">
    <subcellularLocation>
        <location evidence="1">Nucleus</location>
    </subcellularLocation>
</comment>
<sequence length="87" mass="10237">MCNWSCILWKYLGMNWFSLQRIPEDFAKIYGNELSAFATLTVPSGRAWRVGVEKADTMIWLNDGWKEFTEHHSIFCGFFIVFNYEGN</sequence>
<dbReference type="PANTHER" id="PTHR31920:SF37">
    <property type="entry name" value="B3 DOMAIN-CONTAINING TRANSCRIPTION FACTOR VRN1"/>
    <property type="match status" value="1"/>
</dbReference>
<dbReference type="SUPFAM" id="SSF101936">
    <property type="entry name" value="DNA-binding pseudobarrel domain"/>
    <property type="match status" value="1"/>
</dbReference>
<dbReference type="EMBL" id="BJWL01000339">
    <property type="protein sequence ID" value="GFS39971.1"/>
    <property type="molecule type" value="Genomic_DNA"/>
</dbReference>
<accession>A0A7J0DPY5</accession>
<organism evidence="7 8">
    <name type="scientific">Actinidia rufa</name>
    <dbReference type="NCBI Taxonomy" id="165716"/>
    <lineage>
        <taxon>Eukaryota</taxon>
        <taxon>Viridiplantae</taxon>
        <taxon>Streptophyta</taxon>
        <taxon>Embryophyta</taxon>
        <taxon>Tracheophyta</taxon>
        <taxon>Spermatophyta</taxon>
        <taxon>Magnoliopsida</taxon>
        <taxon>eudicotyledons</taxon>
        <taxon>Gunneridae</taxon>
        <taxon>Pentapetalae</taxon>
        <taxon>asterids</taxon>
        <taxon>Ericales</taxon>
        <taxon>Actinidiaceae</taxon>
        <taxon>Actinidia</taxon>
    </lineage>
</organism>
<dbReference type="PANTHER" id="PTHR31920">
    <property type="entry name" value="B3 DOMAIN-CONTAINING"/>
    <property type="match status" value="1"/>
</dbReference>
<dbReference type="CDD" id="cd10017">
    <property type="entry name" value="B3_DNA"/>
    <property type="match status" value="1"/>
</dbReference>
<keyword evidence="4" id="KW-0804">Transcription</keyword>
<dbReference type="AlphaFoldDB" id="A0A7J0DPY5"/>
<proteinExistence type="predicted"/>
<feature type="domain" description="TF-B3" evidence="6">
    <location>
        <begin position="22"/>
        <end position="87"/>
    </location>
</feature>
<evidence type="ECO:0000256" key="4">
    <source>
        <dbReference type="ARBA" id="ARBA00023163"/>
    </source>
</evidence>
<keyword evidence="8" id="KW-1185">Reference proteome</keyword>
<evidence type="ECO:0000256" key="3">
    <source>
        <dbReference type="ARBA" id="ARBA00023125"/>
    </source>
</evidence>
<dbReference type="InterPro" id="IPR050655">
    <property type="entry name" value="Plant_B3_domain"/>
</dbReference>
<dbReference type="GO" id="GO:0003677">
    <property type="term" value="F:DNA binding"/>
    <property type="evidence" value="ECO:0007669"/>
    <property type="project" value="UniProtKB-KW"/>
</dbReference>
<keyword evidence="3" id="KW-0238">DNA-binding</keyword>
<dbReference type="Proteomes" id="UP000585474">
    <property type="component" value="Unassembled WGS sequence"/>
</dbReference>
<dbReference type="InterPro" id="IPR003340">
    <property type="entry name" value="B3_DNA-bd"/>
</dbReference>
<name>A0A7J0DPY5_9ERIC</name>
<dbReference type="InterPro" id="IPR015300">
    <property type="entry name" value="DNA-bd_pseudobarrel_sf"/>
</dbReference>
<dbReference type="GO" id="GO:0005634">
    <property type="term" value="C:nucleus"/>
    <property type="evidence" value="ECO:0007669"/>
    <property type="project" value="UniProtKB-SubCell"/>
</dbReference>
<reference evidence="8" key="1">
    <citation type="submission" date="2019-07" db="EMBL/GenBank/DDBJ databases">
        <title>De Novo Assembly of kiwifruit Actinidia rufa.</title>
        <authorList>
            <person name="Sugita-Konishi S."/>
            <person name="Sato K."/>
            <person name="Mori E."/>
            <person name="Abe Y."/>
            <person name="Kisaki G."/>
            <person name="Hamano K."/>
            <person name="Suezawa K."/>
            <person name="Otani M."/>
            <person name="Fukuda T."/>
            <person name="Manabe T."/>
            <person name="Gomi K."/>
            <person name="Tabuchi M."/>
            <person name="Akimitsu K."/>
            <person name="Kataoka I."/>
        </authorList>
    </citation>
    <scope>NUCLEOTIDE SEQUENCE [LARGE SCALE GENOMIC DNA]</scope>
    <source>
        <strain evidence="8">cv. Fuchu</strain>
    </source>
</reference>
<gene>
    <name evidence="7" type="ORF">Acr_00g0065890</name>
</gene>
<dbReference type="Pfam" id="PF02362">
    <property type="entry name" value="B3"/>
    <property type="match status" value="1"/>
</dbReference>